<dbReference type="PROSITE" id="PS50294">
    <property type="entry name" value="WD_REPEATS_REGION"/>
    <property type="match status" value="3"/>
</dbReference>
<dbReference type="InterPro" id="IPR045227">
    <property type="entry name" value="WDR18/Ipi3/RID3"/>
</dbReference>
<dbReference type="SUPFAM" id="SSF50978">
    <property type="entry name" value="WD40 repeat-like"/>
    <property type="match status" value="1"/>
</dbReference>
<feature type="region of interest" description="Disordered" evidence="4">
    <location>
        <begin position="542"/>
        <end position="565"/>
    </location>
</feature>
<dbReference type="Proteomes" id="UP000006671">
    <property type="component" value="Unassembled WGS sequence"/>
</dbReference>
<dbReference type="InParanoid" id="D2VFH0"/>
<evidence type="ECO:0000313" key="5">
    <source>
        <dbReference type="EMBL" id="EFC44363.1"/>
    </source>
</evidence>
<dbReference type="GO" id="GO:0006364">
    <property type="term" value="P:rRNA processing"/>
    <property type="evidence" value="ECO:0007669"/>
    <property type="project" value="TreeGrafter"/>
</dbReference>
<organism evidence="6">
    <name type="scientific">Naegleria gruberi</name>
    <name type="common">Amoeba</name>
    <dbReference type="NCBI Taxonomy" id="5762"/>
    <lineage>
        <taxon>Eukaryota</taxon>
        <taxon>Discoba</taxon>
        <taxon>Heterolobosea</taxon>
        <taxon>Tetramitia</taxon>
        <taxon>Eutetramitia</taxon>
        <taxon>Vahlkampfiidae</taxon>
        <taxon>Naegleria</taxon>
    </lineage>
</organism>
<dbReference type="OMA" id="RHCIDRI"/>
<dbReference type="InterPro" id="IPR036322">
    <property type="entry name" value="WD40_repeat_dom_sf"/>
</dbReference>
<keyword evidence="6" id="KW-1185">Reference proteome</keyword>
<accession>D2VFH0</accession>
<dbReference type="AlphaFoldDB" id="D2VFH0"/>
<evidence type="ECO:0000256" key="4">
    <source>
        <dbReference type="SAM" id="MobiDB-lite"/>
    </source>
</evidence>
<protein>
    <submittedName>
        <fullName evidence="5">Predicted protein</fullName>
    </submittedName>
</protein>
<evidence type="ECO:0000256" key="2">
    <source>
        <dbReference type="ARBA" id="ARBA00022737"/>
    </source>
</evidence>
<dbReference type="GO" id="GO:0120330">
    <property type="term" value="C:rixosome complex"/>
    <property type="evidence" value="ECO:0007669"/>
    <property type="project" value="TreeGrafter"/>
</dbReference>
<keyword evidence="2" id="KW-0677">Repeat</keyword>
<dbReference type="PANTHER" id="PTHR18763:SF0">
    <property type="entry name" value="WD REPEAT-CONTAINING PROTEIN 18"/>
    <property type="match status" value="1"/>
</dbReference>
<dbReference type="InterPro" id="IPR020472">
    <property type="entry name" value="WD40_PAC1"/>
</dbReference>
<dbReference type="Pfam" id="PF00400">
    <property type="entry name" value="WD40"/>
    <property type="match status" value="3"/>
</dbReference>
<name>D2VFH0_NAEGR</name>
<dbReference type="GeneID" id="8848257"/>
<proteinExistence type="predicted"/>
<dbReference type="InterPro" id="IPR019775">
    <property type="entry name" value="WD40_repeat_CS"/>
</dbReference>
<sequence>MSELKLVADLTNAGNVVKEVCISTTHAEDSVCHIWDVQTGNIINTLKRTRNNRGCISFIPEHLCLISAQSDKSRIFIYDIRKEQPLYECPVAEKITSLATYGIWCFGGGENGTVYVWNILTGKLLRIFNAHLKTITCMDVNNDFLVTGSLDTLIQVWNLADLLDIRNDERQVTPIYSLSSHSLAVTSVKFSSSSHTKLITTSLDRTCKIWDISSGIEITSIVYPSSVLCGVLCKNEHDLFVGCSNGCIYQMNLYPHKPQYLDESNQDMYDDDEYDPLLSGARMVVSELGASSSGTKNLTLESDTSSDGSSTRGSRYMCYTFKAHSNAVTTLELTQDGLIIVSGSKDGKLITWDVKSRQPLVTFKKHSIAVDTEISNSVISTINMTQFSSFHNNENVKQHSDQQQKQARNTSSLSIKPLKKFVDTQGLLLEVNSTNDTWNTLFADSDFDLKLSQHFNTPESSLTSSLVHQSLSKIKYKPKTVSRGIQKKESLMVKKLVALQKRFAETEQLYNQQKSINDDLLEIVEKYQMKEEQEAAAAAAVEEKKKTSSAKKASSGGGFFHRKFQ</sequence>
<dbReference type="eggNOG" id="KOG0646">
    <property type="taxonomic scope" value="Eukaryota"/>
</dbReference>
<dbReference type="STRING" id="5762.D2VFH0"/>
<dbReference type="RefSeq" id="XP_002677107.1">
    <property type="nucleotide sequence ID" value="XM_002677061.1"/>
</dbReference>
<dbReference type="KEGG" id="ngr:NAEGRDRAFT_79762"/>
<dbReference type="EMBL" id="GG738868">
    <property type="protein sequence ID" value="EFC44363.1"/>
    <property type="molecule type" value="Genomic_DNA"/>
</dbReference>
<evidence type="ECO:0000256" key="3">
    <source>
        <dbReference type="PROSITE-ProRule" id="PRU00221"/>
    </source>
</evidence>
<feature type="repeat" description="WD" evidence="3">
    <location>
        <begin position="321"/>
        <end position="362"/>
    </location>
</feature>
<feature type="repeat" description="WD" evidence="3">
    <location>
        <begin position="128"/>
        <end position="159"/>
    </location>
</feature>
<feature type="compositionally biased region" description="Low complexity" evidence="4">
    <location>
        <begin position="302"/>
        <end position="312"/>
    </location>
</feature>
<dbReference type="GO" id="GO:0006261">
    <property type="term" value="P:DNA-templated DNA replication"/>
    <property type="evidence" value="ECO:0007669"/>
    <property type="project" value="TreeGrafter"/>
</dbReference>
<dbReference type="PRINTS" id="PR00320">
    <property type="entry name" value="GPROTEINBRPT"/>
</dbReference>
<gene>
    <name evidence="5" type="ORF">NAEGRDRAFT_79762</name>
</gene>
<dbReference type="Gene3D" id="2.130.10.10">
    <property type="entry name" value="YVTN repeat-like/Quinoprotein amine dehydrogenase"/>
    <property type="match status" value="3"/>
</dbReference>
<dbReference type="OrthoDB" id="756370at2759"/>
<dbReference type="PANTHER" id="PTHR18763">
    <property type="entry name" value="WD-REPEAT PROTEIN 18"/>
    <property type="match status" value="1"/>
</dbReference>
<dbReference type="PROSITE" id="PS50082">
    <property type="entry name" value="WD_REPEATS_2"/>
    <property type="match status" value="3"/>
</dbReference>
<feature type="repeat" description="WD" evidence="3">
    <location>
        <begin position="178"/>
        <end position="220"/>
    </location>
</feature>
<dbReference type="SMART" id="SM00320">
    <property type="entry name" value="WD40"/>
    <property type="match status" value="5"/>
</dbReference>
<dbReference type="FunCoup" id="D2VFH0">
    <property type="interactions" value="275"/>
</dbReference>
<evidence type="ECO:0000256" key="1">
    <source>
        <dbReference type="ARBA" id="ARBA00022574"/>
    </source>
</evidence>
<evidence type="ECO:0000313" key="6">
    <source>
        <dbReference type="Proteomes" id="UP000006671"/>
    </source>
</evidence>
<dbReference type="GO" id="GO:0005656">
    <property type="term" value="C:nuclear pre-replicative complex"/>
    <property type="evidence" value="ECO:0007669"/>
    <property type="project" value="TreeGrafter"/>
</dbReference>
<dbReference type="InterPro" id="IPR001680">
    <property type="entry name" value="WD40_rpt"/>
</dbReference>
<dbReference type="InterPro" id="IPR015943">
    <property type="entry name" value="WD40/YVTN_repeat-like_dom_sf"/>
</dbReference>
<dbReference type="PROSITE" id="PS00678">
    <property type="entry name" value="WD_REPEATS_1"/>
    <property type="match status" value="3"/>
</dbReference>
<reference evidence="5 6" key="1">
    <citation type="journal article" date="2010" name="Cell">
        <title>The genome of Naegleria gruberi illuminates early eukaryotic versatility.</title>
        <authorList>
            <person name="Fritz-Laylin L.K."/>
            <person name="Prochnik S.E."/>
            <person name="Ginger M.L."/>
            <person name="Dacks J.B."/>
            <person name="Carpenter M.L."/>
            <person name="Field M.C."/>
            <person name="Kuo A."/>
            <person name="Paredez A."/>
            <person name="Chapman J."/>
            <person name="Pham J."/>
            <person name="Shu S."/>
            <person name="Neupane R."/>
            <person name="Cipriano M."/>
            <person name="Mancuso J."/>
            <person name="Tu H."/>
            <person name="Salamov A."/>
            <person name="Lindquist E."/>
            <person name="Shapiro H."/>
            <person name="Lucas S."/>
            <person name="Grigoriev I.V."/>
            <person name="Cande W.Z."/>
            <person name="Fulton C."/>
            <person name="Rokhsar D.S."/>
            <person name="Dawson S.C."/>
        </authorList>
    </citation>
    <scope>NUCLEOTIDE SEQUENCE [LARGE SCALE GENOMIC DNA]</scope>
    <source>
        <strain evidence="5 6">NEG-M</strain>
    </source>
</reference>
<keyword evidence="1 3" id="KW-0853">WD repeat</keyword>
<feature type="region of interest" description="Disordered" evidence="4">
    <location>
        <begin position="293"/>
        <end position="312"/>
    </location>
</feature>
<dbReference type="VEuPathDB" id="AmoebaDB:NAEGRDRAFT_79762"/>